<evidence type="ECO:0000313" key="4">
    <source>
        <dbReference type="WormBase" id="SRAE_0000080050"/>
    </source>
</evidence>
<reference evidence="3" key="3">
    <citation type="submission" date="2020-12" db="UniProtKB">
        <authorList>
            <consortium name="WormBaseParasite"/>
        </authorList>
    </citation>
    <scope>IDENTIFICATION</scope>
</reference>
<dbReference type="WormBase" id="SRAE_0000080050">
    <property type="protein sequence ID" value="SRP03122"/>
    <property type="gene ID" value="WBGene00256560"/>
</dbReference>
<dbReference type="AlphaFoldDB" id="A0A090MTQ8"/>
<dbReference type="Proteomes" id="UP000035682">
    <property type="component" value="Unplaced"/>
</dbReference>
<feature type="non-terminal residue" evidence="1">
    <location>
        <position position="1"/>
    </location>
</feature>
<evidence type="ECO:0000313" key="1">
    <source>
        <dbReference type="EMBL" id="CEF61688.1"/>
    </source>
</evidence>
<name>A0A090MTQ8_STRRB</name>
<reference evidence="1" key="1">
    <citation type="submission" date="2014-09" db="EMBL/GenBank/DDBJ databases">
        <authorList>
            <person name="Aslett A.Martin."/>
        </authorList>
    </citation>
    <scope>NUCLEOTIDE SEQUENCE</scope>
    <source>
        <strain evidence="1">ED321 Heterogonic</strain>
    </source>
</reference>
<keyword evidence="2" id="KW-1185">Reference proteome</keyword>
<dbReference type="WBParaSite" id="SRAE_0000080050.1">
    <property type="protein sequence ID" value="SRAE_0000080050.1"/>
    <property type="gene ID" value="WBGene00256560"/>
</dbReference>
<protein>
    <submittedName>
        <fullName evidence="1 3">Uncharacterized protein</fullName>
    </submittedName>
</protein>
<evidence type="ECO:0000313" key="3">
    <source>
        <dbReference type="WBParaSite" id="SRAE_0000080050.1"/>
    </source>
</evidence>
<evidence type="ECO:0000313" key="2">
    <source>
        <dbReference type="Proteomes" id="UP000035682"/>
    </source>
</evidence>
<organism evidence="1">
    <name type="scientific">Strongyloides ratti</name>
    <name type="common">Parasitic roundworm</name>
    <dbReference type="NCBI Taxonomy" id="34506"/>
    <lineage>
        <taxon>Eukaryota</taxon>
        <taxon>Metazoa</taxon>
        <taxon>Ecdysozoa</taxon>
        <taxon>Nematoda</taxon>
        <taxon>Chromadorea</taxon>
        <taxon>Rhabditida</taxon>
        <taxon>Tylenchina</taxon>
        <taxon>Panagrolaimomorpha</taxon>
        <taxon>Strongyloidoidea</taxon>
        <taxon>Strongyloididae</taxon>
        <taxon>Strongyloides</taxon>
    </lineage>
</organism>
<gene>
    <name evidence="1 3 4" type="ORF">SRAE_0000080050</name>
</gene>
<dbReference type="CTD" id="36374056"/>
<dbReference type="EMBL" id="LN609465">
    <property type="protein sequence ID" value="CEF61688.1"/>
    <property type="molecule type" value="Genomic_DNA"/>
</dbReference>
<reference evidence="2" key="2">
    <citation type="submission" date="2014-09" db="EMBL/GenBank/DDBJ databases">
        <authorList>
            <person name="Martin A.A."/>
        </authorList>
    </citation>
    <scope>NUCLEOTIDE SEQUENCE</scope>
    <source>
        <strain evidence="2">ED321</strain>
    </source>
</reference>
<dbReference type="RefSeq" id="XP_024500895.1">
    <property type="nucleotide sequence ID" value="XM_024646748.1"/>
</dbReference>
<proteinExistence type="predicted"/>
<dbReference type="GeneID" id="36374056"/>
<sequence>NKKYVGNIQVECVDDINFASVELLRNERTNSLGALTYNKATTNLIYDSNNYGNNTITFCNNDRNKFMNMKLLRKIVTPDNENGRPLLISLC</sequence>
<accession>A0A090MTQ8</accession>